<evidence type="ECO:0000256" key="6">
    <source>
        <dbReference type="ARBA" id="ARBA00023186"/>
    </source>
</evidence>
<organism evidence="11 12">
    <name type="scientific">Bagarius yarrelli</name>
    <name type="common">Goonch</name>
    <name type="synonym">Bagrus yarrelli</name>
    <dbReference type="NCBI Taxonomy" id="175774"/>
    <lineage>
        <taxon>Eukaryota</taxon>
        <taxon>Metazoa</taxon>
        <taxon>Chordata</taxon>
        <taxon>Craniata</taxon>
        <taxon>Vertebrata</taxon>
        <taxon>Euteleostomi</taxon>
        <taxon>Actinopterygii</taxon>
        <taxon>Neopterygii</taxon>
        <taxon>Teleostei</taxon>
        <taxon>Ostariophysi</taxon>
        <taxon>Siluriformes</taxon>
        <taxon>Sisoridae</taxon>
        <taxon>Sisorinae</taxon>
        <taxon>Bagarius</taxon>
    </lineage>
</organism>
<gene>
    <name evidence="11" type="ORF">Baya_14430</name>
</gene>
<feature type="compositionally biased region" description="Low complexity" evidence="9">
    <location>
        <begin position="150"/>
        <end position="163"/>
    </location>
</feature>
<comment type="function">
    <text evidence="7">Acts as a molecular chaperone for G protein-coupled receptors, regulating their biogenesis and exit from the ER.</text>
</comment>
<reference evidence="11 12" key="1">
    <citation type="journal article" date="2019" name="Genome Biol. Evol.">
        <title>Whole-Genome Sequencing of the Giant Devil Catfish, Bagarius yarrelli.</title>
        <authorList>
            <person name="Jiang W."/>
            <person name="Lv Y."/>
            <person name="Cheng L."/>
            <person name="Yang K."/>
            <person name="Chao B."/>
            <person name="Wang X."/>
            <person name="Li Y."/>
            <person name="Pan X."/>
            <person name="You X."/>
            <person name="Zhang Y."/>
            <person name="Yang J."/>
            <person name="Li J."/>
            <person name="Zhang X."/>
            <person name="Liu S."/>
            <person name="Sun C."/>
            <person name="Yang J."/>
            <person name="Shi Q."/>
        </authorList>
    </citation>
    <scope>NUCLEOTIDE SEQUENCE [LARGE SCALE GENOMIC DNA]</scope>
    <source>
        <strain evidence="11">JWS20170419001</strain>
        <tissue evidence="11">Muscle</tissue>
    </source>
</reference>
<evidence type="ECO:0000256" key="3">
    <source>
        <dbReference type="ARBA" id="ARBA00022824"/>
    </source>
</evidence>
<dbReference type="GO" id="GO:0005102">
    <property type="term" value="F:signaling receptor binding"/>
    <property type="evidence" value="ECO:0007669"/>
    <property type="project" value="TreeGrafter"/>
</dbReference>
<evidence type="ECO:0000256" key="8">
    <source>
        <dbReference type="PROSITE-ProRule" id="PRU00023"/>
    </source>
</evidence>
<keyword evidence="3" id="KW-0256">Endoplasmic reticulum</keyword>
<evidence type="ECO:0000256" key="9">
    <source>
        <dbReference type="SAM" id="MobiDB-lite"/>
    </source>
</evidence>
<evidence type="ECO:0000313" key="12">
    <source>
        <dbReference type="Proteomes" id="UP000319801"/>
    </source>
</evidence>
<feature type="compositionally biased region" description="Low complexity" evidence="9">
    <location>
        <begin position="127"/>
        <end position="140"/>
    </location>
</feature>
<dbReference type="SUPFAM" id="SSF48403">
    <property type="entry name" value="Ankyrin repeat"/>
    <property type="match status" value="1"/>
</dbReference>
<comment type="subcellular location">
    <subcellularLocation>
        <location evidence="1">Endoplasmic reticulum membrane</location>
    </subcellularLocation>
</comment>
<dbReference type="PANTHER" id="PTHR12447:SF25">
    <property type="entry name" value="ANKYRIN REPEAT DOMAIN-CONTAINING PROTEIN 13C"/>
    <property type="match status" value="1"/>
</dbReference>
<dbReference type="GO" id="GO:0006621">
    <property type="term" value="P:protein retention in ER lumen"/>
    <property type="evidence" value="ECO:0007669"/>
    <property type="project" value="TreeGrafter"/>
</dbReference>
<dbReference type="OrthoDB" id="1585644at2759"/>
<dbReference type="InterPro" id="IPR055285">
    <property type="entry name" value="ANKRD13_C"/>
</dbReference>
<feature type="region of interest" description="Disordered" evidence="9">
    <location>
        <begin position="102"/>
        <end position="184"/>
    </location>
</feature>
<keyword evidence="5" id="KW-0472">Membrane</keyword>
<dbReference type="Pfam" id="PF11904">
    <property type="entry name" value="ANKRD13_C"/>
    <property type="match status" value="1"/>
</dbReference>
<accession>A0A556V8R9</accession>
<dbReference type="FunFam" id="1.25.40.20:FF:000073">
    <property type="entry name" value="Ankyrin repeat domain-containing protein 13C"/>
    <property type="match status" value="1"/>
</dbReference>
<evidence type="ECO:0000256" key="4">
    <source>
        <dbReference type="ARBA" id="ARBA00023043"/>
    </source>
</evidence>
<proteinExistence type="predicted"/>
<evidence type="ECO:0000259" key="10">
    <source>
        <dbReference type="Pfam" id="PF11904"/>
    </source>
</evidence>
<keyword evidence="2" id="KW-0677">Repeat</keyword>
<sequence>MGAFKKTSYNIAQLQHKFSREDKRKFGRRGFGLWLLDVGGIRVGTGRFHVVRLVGVVVTARSPTGAVGSHCLHWFFPGSSVTALFSSPARLCKMTGEKIRSLRKDHKPGKDEDLLGPDEEAATGTFSTSSRNNSKGKNNKIFSNHKIIKSASQHSQNHQQHTHINANTNGISSTADTVDDKNKNPIIRSVDGFPVHECVFKGDVRRLSSLIRTQNIAQKDVHGNTPLHLAVMMGHKECAHLLLAHNAPVKVKNAQGWSPLAEAISYGDRQMITALLRKLKQQSRESVEDKRPRLLKALKEVSMFSHTSSVQLPVQATVRLPAHSQVREFTSSLGDFYLELHWDFQSWVPLLSRILPSDACKIYKQGINIRLDTTLIDFTDMKCQRGDLSFIFNGSAVPSESFVVLDNEQKVYQRIHHEESEMETEEEVDILMSSDIYSATLSTKSITFSRAQSGWLFREDKTERVGNFLADFYLVNGLVLESRKRREHLSEEDILRNKAIMESLSKGGNLIEQSFEPVRRQSLTAPTPNTISWEEYITAETGKAPHLGRELVCKESKKNFKATVAMSQDFPLGIESLLNVLEVIAPFKHFNKLREFVQMKLPPGFPVKLDIPVFPTITATVTFQEFRYDEFEESIFTIPNDYKEDPSRFPDL</sequence>
<evidence type="ECO:0000256" key="2">
    <source>
        <dbReference type="ARBA" id="ARBA00022737"/>
    </source>
</evidence>
<evidence type="ECO:0000256" key="7">
    <source>
        <dbReference type="ARBA" id="ARBA00037107"/>
    </source>
</evidence>
<dbReference type="AlphaFoldDB" id="A0A556V8R9"/>
<feature type="domain" description="Ankyrin repeat" evidence="10">
    <location>
        <begin position="370"/>
        <end position="630"/>
    </location>
</feature>
<keyword evidence="12" id="KW-1185">Reference proteome</keyword>
<dbReference type="InterPro" id="IPR002110">
    <property type="entry name" value="Ankyrin_rpt"/>
</dbReference>
<dbReference type="PROSITE" id="PS50297">
    <property type="entry name" value="ANK_REP_REGION"/>
    <property type="match status" value="1"/>
</dbReference>
<evidence type="ECO:0000256" key="1">
    <source>
        <dbReference type="ARBA" id="ARBA00004586"/>
    </source>
</evidence>
<dbReference type="InterPro" id="IPR036770">
    <property type="entry name" value="Ankyrin_rpt-contain_sf"/>
</dbReference>
<name>A0A556V8R9_BAGYA</name>
<dbReference type="InterPro" id="IPR021832">
    <property type="entry name" value="ANKRD13"/>
</dbReference>
<dbReference type="Pfam" id="PF12796">
    <property type="entry name" value="Ank_2"/>
    <property type="match status" value="1"/>
</dbReference>
<feature type="repeat" description="ANK" evidence="8">
    <location>
        <begin position="222"/>
        <end position="254"/>
    </location>
</feature>
<comment type="caution">
    <text evidence="11">The sequence shown here is derived from an EMBL/GenBank/DDBJ whole genome shotgun (WGS) entry which is preliminary data.</text>
</comment>
<dbReference type="PROSITE" id="PS50088">
    <property type="entry name" value="ANK_REPEAT"/>
    <property type="match status" value="1"/>
</dbReference>
<keyword evidence="4 8" id="KW-0040">ANK repeat</keyword>
<evidence type="ECO:0000256" key="5">
    <source>
        <dbReference type="ARBA" id="ARBA00023136"/>
    </source>
</evidence>
<dbReference type="PANTHER" id="PTHR12447">
    <property type="entry name" value="ANKYRIN REPEAT DOMAIN-CONTAINING PROTEIN 13"/>
    <property type="match status" value="1"/>
</dbReference>
<feature type="compositionally biased region" description="Basic and acidic residues" evidence="9">
    <location>
        <begin position="102"/>
        <end position="113"/>
    </location>
</feature>
<protein>
    <submittedName>
        <fullName evidence="11">Ankyrin repeat domain-containing protein 13C</fullName>
    </submittedName>
</protein>
<dbReference type="Proteomes" id="UP000319801">
    <property type="component" value="Unassembled WGS sequence"/>
</dbReference>
<dbReference type="SMART" id="SM00248">
    <property type="entry name" value="ANK"/>
    <property type="match status" value="2"/>
</dbReference>
<feature type="compositionally biased region" description="Polar residues" evidence="9">
    <location>
        <begin position="164"/>
        <end position="176"/>
    </location>
</feature>
<evidence type="ECO:0000313" key="11">
    <source>
        <dbReference type="EMBL" id="TTA54959.1"/>
    </source>
</evidence>
<dbReference type="Gene3D" id="1.25.40.20">
    <property type="entry name" value="Ankyrin repeat-containing domain"/>
    <property type="match status" value="1"/>
</dbReference>
<dbReference type="GO" id="GO:0005789">
    <property type="term" value="C:endoplasmic reticulum membrane"/>
    <property type="evidence" value="ECO:0007669"/>
    <property type="project" value="UniProtKB-SubCell"/>
</dbReference>
<dbReference type="EMBL" id="VCAZ01000162">
    <property type="protein sequence ID" value="TTA54959.1"/>
    <property type="molecule type" value="Genomic_DNA"/>
</dbReference>
<keyword evidence="6" id="KW-0143">Chaperone</keyword>